<feature type="compositionally biased region" description="Low complexity" evidence="2">
    <location>
        <begin position="213"/>
        <end position="228"/>
    </location>
</feature>
<feature type="compositionally biased region" description="Basic and acidic residues" evidence="2">
    <location>
        <begin position="752"/>
        <end position="764"/>
    </location>
</feature>
<feature type="compositionally biased region" description="Basic and acidic residues" evidence="2">
    <location>
        <begin position="674"/>
        <end position="683"/>
    </location>
</feature>
<feature type="coiled-coil region" evidence="1">
    <location>
        <begin position="513"/>
        <end position="540"/>
    </location>
</feature>
<protein>
    <submittedName>
        <fullName evidence="3">Uncharacterized protein</fullName>
    </submittedName>
</protein>
<dbReference type="OrthoDB" id="2138242at2759"/>
<feature type="compositionally biased region" description="Pro residues" evidence="2">
    <location>
        <begin position="337"/>
        <end position="351"/>
    </location>
</feature>
<feature type="compositionally biased region" description="Polar residues" evidence="2">
    <location>
        <begin position="374"/>
        <end position="389"/>
    </location>
</feature>
<feature type="compositionally biased region" description="Low complexity" evidence="2">
    <location>
        <begin position="249"/>
        <end position="266"/>
    </location>
</feature>
<organism evidence="3 4">
    <name type="scientific">Steccherinum ochraceum</name>
    <dbReference type="NCBI Taxonomy" id="92696"/>
    <lineage>
        <taxon>Eukaryota</taxon>
        <taxon>Fungi</taxon>
        <taxon>Dikarya</taxon>
        <taxon>Basidiomycota</taxon>
        <taxon>Agaricomycotina</taxon>
        <taxon>Agaricomycetes</taxon>
        <taxon>Polyporales</taxon>
        <taxon>Steccherinaceae</taxon>
        <taxon>Steccherinum</taxon>
    </lineage>
</organism>
<reference evidence="3 4" key="1">
    <citation type="submission" date="2018-11" db="EMBL/GenBank/DDBJ databases">
        <title>Genome assembly of Steccherinum ochraceum LE-BIN_3174, the white-rot fungus of the Steccherinaceae family (The Residual Polyporoid clade, Polyporales, Basidiomycota).</title>
        <authorList>
            <person name="Fedorova T.V."/>
            <person name="Glazunova O.A."/>
            <person name="Landesman E.O."/>
            <person name="Moiseenko K.V."/>
            <person name="Psurtseva N.V."/>
            <person name="Savinova O.S."/>
            <person name="Shakhova N.V."/>
            <person name="Tyazhelova T.V."/>
            <person name="Vasina D.V."/>
        </authorList>
    </citation>
    <scope>NUCLEOTIDE SEQUENCE [LARGE SCALE GENOMIC DNA]</scope>
    <source>
        <strain evidence="3 4">LE-BIN_3174</strain>
    </source>
</reference>
<feature type="compositionally biased region" description="Basic and acidic residues" evidence="2">
    <location>
        <begin position="41"/>
        <end position="50"/>
    </location>
</feature>
<feature type="compositionally biased region" description="Low complexity" evidence="2">
    <location>
        <begin position="318"/>
        <end position="327"/>
    </location>
</feature>
<sequence>MATQSPQSLPSFAQTFGSGPSPFNRLPDVNNALPPIQHRASPFDRHRDRGTPAQSTTPQPAMEPKQNSRKRLHAETTSAEGDESPPSDSGRRSPRTVRIKEEADHDTVPPPSQQARPSTGTSSRRESVSSSTPPSGSPNPAKKRRVTLSGLAPPINTDVRRPSMDNGISPVVMGFTIQRDDPAALEQVRSMLSVKQKQKALIEQRRGSTAGIVAPVAPPSVNVVNPRPGSEEAPGPSTRASLRGGGGRSPNMSNNNRRRSVISLSSTAATPNLAAPSSRPLSPNPPASVPTQQQQPPPQRPAQDTQPSPPAPPPSVPAPSHLHPSSSRGSESGANAPQPPPSSNNLPPPPTSFARRRAGRQSGGGKAKPADIMISTQASTSQMPPSIQSAPPIPRAGQQPGRFPSMAIPTLPQSLKVAGMAPVRLSAGQVPPTPTRLTLARHSVAHPGVGGVSGRSPSTASVPIAQTLVPPTPSSLHHPGYSGERSAFLAPFEQFYDALAGSKELKKWLGDQLQRSNHMIETLQRQQERMEETINSIVDKKVSAMREEVYGLRVRVDELESALRVKGSSSYSPNMAAAKLKGKANGHTSSFSAVAGPPVFDTYTFPPVDPLSRRPEPGHRLSSPDVDPRSAPDSQTSSPVPFDVGKRLSVSAMRLDPPPRASGDPLPPTASRVSFREREREPSHSYPPLSGRRSPRGLPTSSSSRGSSNMSVPTQALLRATAPSTSAHGQRYSVAVDKHQYKDGTASSDPSGEGRSERGARAEGHPASSQRRNSIAAPIASSPPSSASRLERGERSERTERGERSDRTERGERPDRTERGERAERSERGDRSRARSPMDTT</sequence>
<evidence type="ECO:0000313" key="3">
    <source>
        <dbReference type="EMBL" id="TCD69046.1"/>
    </source>
</evidence>
<feature type="region of interest" description="Disordered" evidence="2">
    <location>
        <begin position="1"/>
        <end position="166"/>
    </location>
</feature>
<proteinExistence type="predicted"/>
<keyword evidence="4" id="KW-1185">Reference proteome</keyword>
<feature type="compositionally biased region" description="Pro residues" evidence="2">
    <location>
        <begin position="307"/>
        <end position="317"/>
    </location>
</feature>
<comment type="caution">
    <text evidence="3">The sequence shown here is derived from an EMBL/GenBank/DDBJ whole genome shotgun (WGS) entry which is preliminary data.</text>
</comment>
<feature type="compositionally biased region" description="Basic and acidic residues" evidence="2">
    <location>
        <begin position="789"/>
        <end position="833"/>
    </location>
</feature>
<evidence type="ECO:0000313" key="4">
    <source>
        <dbReference type="Proteomes" id="UP000292702"/>
    </source>
</evidence>
<name>A0A4R0RN20_9APHY</name>
<feature type="compositionally biased region" description="Pro residues" evidence="2">
    <location>
        <begin position="656"/>
        <end position="668"/>
    </location>
</feature>
<keyword evidence="1" id="KW-0175">Coiled coil</keyword>
<feature type="compositionally biased region" description="Low complexity" evidence="2">
    <location>
        <begin position="690"/>
        <end position="708"/>
    </location>
</feature>
<feature type="compositionally biased region" description="Low complexity" evidence="2">
    <location>
        <begin position="118"/>
        <end position="134"/>
    </location>
</feature>
<dbReference type="Proteomes" id="UP000292702">
    <property type="component" value="Unassembled WGS sequence"/>
</dbReference>
<evidence type="ECO:0000256" key="1">
    <source>
        <dbReference type="SAM" id="Coils"/>
    </source>
</evidence>
<accession>A0A4R0RN20</accession>
<feature type="region of interest" description="Disordered" evidence="2">
    <location>
        <begin position="605"/>
        <end position="841"/>
    </location>
</feature>
<gene>
    <name evidence="3" type="ORF">EIP91_009109</name>
</gene>
<evidence type="ECO:0000256" key="2">
    <source>
        <dbReference type="SAM" id="MobiDB-lite"/>
    </source>
</evidence>
<dbReference type="EMBL" id="RWJN01000051">
    <property type="protein sequence ID" value="TCD69046.1"/>
    <property type="molecule type" value="Genomic_DNA"/>
</dbReference>
<dbReference type="AlphaFoldDB" id="A0A4R0RN20"/>
<feature type="region of interest" description="Disordered" evidence="2">
    <location>
        <begin position="212"/>
        <end position="402"/>
    </location>
</feature>
<feature type="compositionally biased region" description="Low complexity" evidence="2">
    <location>
        <begin position="774"/>
        <end position="788"/>
    </location>
</feature>
<feature type="compositionally biased region" description="Basic and acidic residues" evidence="2">
    <location>
        <begin position="98"/>
        <end position="107"/>
    </location>
</feature>
<feature type="compositionally biased region" description="Polar residues" evidence="2">
    <location>
        <begin position="1"/>
        <end position="18"/>
    </location>
</feature>